<dbReference type="AlphaFoldDB" id="A0A2T6ZE89"/>
<feature type="compositionally biased region" description="Basic and acidic residues" evidence="1">
    <location>
        <begin position="118"/>
        <end position="128"/>
    </location>
</feature>
<evidence type="ECO:0000256" key="1">
    <source>
        <dbReference type="SAM" id="MobiDB-lite"/>
    </source>
</evidence>
<feature type="compositionally biased region" description="Low complexity" evidence="1">
    <location>
        <begin position="79"/>
        <end position="90"/>
    </location>
</feature>
<keyword evidence="3" id="KW-1185">Reference proteome</keyword>
<accession>A0A2T6ZE89</accession>
<feature type="region of interest" description="Disordered" evidence="1">
    <location>
        <begin position="1"/>
        <end position="23"/>
    </location>
</feature>
<feature type="compositionally biased region" description="Acidic residues" evidence="1">
    <location>
        <begin position="288"/>
        <end position="299"/>
    </location>
</feature>
<feature type="region of interest" description="Disordered" evidence="1">
    <location>
        <begin position="285"/>
        <end position="306"/>
    </location>
</feature>
<organism evidence="2 3">
    <name type="scientific">Tuber borchii</name>
    <name type="common">White truffle</name>
    <dbReference type="NCBI Taxonomy" id="42251"/>
    <lineage>
        <taxon>Eukaryota</taxon>
        <taxon>Fungi</taxon>
        <taxon>Dikarya</taxon>
        <taxon>Ascomycota</taxon>
        <taxon>Pezizomycotina</taxon>
        <taxon>Pezizomycetes</taxon>
        <taxon>Pezizales</taxon>
        <taxon>Tuberaceae</taxon>
        <taxon>Tuber</taxon>
    </lineage>
</organism>
<feature type="compositionally biased region" description="Polar residues" evidence="1">
    <location>
        <begin position="132"/>
        <end position="142"/>
    </location>
</feature>
<protein>
    <submittedName>
        <fullName evidence="2">Uncharacterized protein</fullName>
    </submittedName>
</protein>
<proteinExistence type="predicted"/>
<dbReference type="Proteomes" id="UP000244722">
    <property type="component" value="Unassembled WGS sequence"/>
</dbReference>
<feature type="region of interest" description="Disordered" evidence="1">
    <location>
        <begin position="170"/>
        <end position="191"/>
    </location>
</feature>
<comment type="caution">
    <text evidence="2">The sequence shown here is derived from an EMBL/GenBank/DDBJ whole genome shotgun (WGS) entry which is preliminary data.</text>
</comment>
<sequence length="335" mass="36888">MPTLSDGSIGQDHSDNNLDTPSLTTIDLGENTVSSLELSVDFDNSEISLTIVHKPALDQPVMTTRTRSASFSDSEHTLESLSLEENSSDSADSEHFPESVPAAEMVLKSDSNDGEEETGNRKDKEKGPGPECQQSSQESPASSDEYDTTEPLAATLVRRAFFNTFDVKVEKEEAKTPPPPPSQPPANKKGHMKSVAKFPKLCFFKAPEPSYVLYENEDGVTVNLTNDVTLKFFSAASEEIEDALEKLPTIAPKLRSLIENAEGQLSQAVHCLMWDLSGKKFDRVPEPQEMEDESQEMEDESAKGYVSPTPTTATLFELTLWIGIKGLLLQIWTLR</sequence>
<dbReference type="OrthoDB" id="10668104at2759"/>
<gene>
    <name evidence="2" type="ORF">B9Z19DRAFT_1068772</name>
</gene>
<name>A0A2T6ZE89_TUBBO</name>
<dbReference type="EMBL" id="NESQ01000351">
    <property type="protein sequence ID" value="PUU73714.1"/>
    <property type="molecule type" value="Genomic_DNA"/>
</dbReference>
<feature type="region of interest" description="Disordered" evidence="1">
    <location>
        <begin position="64"/>
        <end position="148"/>
    </location>
</feature>
<evidence type="ECO:0000313" key="2">
    <source>
        <dbReference type="EMBL" id="PUU73714.1"/>
    </source>
</evidence>
<reference evidence="2 3" key="1">
    <citation type="submission" date="2017-04" db="EMBL/GenBank/DDBJ databases">
        <title>Draft genome sequence of Tuber borchii Vittad., a whitish edible truffle.</title>
        <authorList>
            <consortium name="DOE Joint Genome Institute"/>
            <person name="Murat C."/>
            <person name="Kuo A."/>
            <person name="Barry K.W."/>
            <person name="Clum A."/>
            <person name="Dockter R.B."/>
            <person name="Fauchery L."/>
            <person name="Iotti M."/>
            <person name="Kohler A."/>
            <person name="Labutti K."/>
            <person name="Lindquist E.A."/>
            <person name="Lipzen A."/>
            <person name="Ohm R.A."/>
            <person name="Wang M."/>
            <person name="Grigoriev I.V."/>
            <person name="Zambonelli A."/>
            <person name="Martin F.M."/>
        </authorList>
    </citation>
    <scope>NUCLEOTIDE SEQUENCE [LARGE SCALE GENOMIC DNA]</scope>
    <source>
        <strain evidence="2 3">Tbo3840</strain>
    </source>
</reference>
<evidence type="ECO:0000313" key="3">
    <source>
        <dbReference type="Proteomes" id="UP000244722"/>
    </source>
</evidence>